<gene>
    <name evidence="2" type="ORF">Nepgr_002347</name>
</gene>
<name>A0AAD3P6S7_NEPGR</name>
<protein>
    <submittedName>
        <fullName evidence="2">Uncharacterized protein</fullName>
    </submittedName>
</protein>
<keyword evidence="3" id="KW-1185">Reference proteome</keyword>
<organism evidence="2 3">
    <name type="scientific">Nepenthes gracilis</name>
    <name type="common">Slender pitcher plant</name>
    <dbReference type="NCBI Taxonomy" id="150966"/>
    <lineage>
        <taxon>Eukaryota</taxon>
        <taxon>Viridiplantae</taxon>
        <taxon>Streptophyta</taxon>
        <taxon>Embryophyta</taxon>
        <taxon>Tracheophyta</taxon>
        <taxon>Spermatophyta</taxon>
        <taxon>Magnoliopsida</taxon>
        <taxon>eudicotyledons</taxon>
        <taxon>Gunneridae</taxon>
        <taxon>Pentapetalae</taxon>
        <taxon>Caryophyllales</taxon>
        <taxon>Nepenthaceae</taxon>
        <taxon>Nepenthes</taxon>
    </lineage>
</organism>
<dbReference type="EMBL" id="BSYO01000002">
    <property type="protein sequence ID" value="GMH00508.1"/>
    <property type="molecule type" value="Genomic_DNA"/>
</dbReference>
<sequence length="160" mass="18280">MPFILECLLGLSIALDYFIAVLRFGLMPKLDTFFNGVLVSDPALILLVLNVIFGHFQQINDSTSPIYMLLDDGFEFVIRIYLIGALERNFFSLRERESDLGYDEAGKPWKATDLNNVSAEEGRHVHYKHRYTSGPSWVQIMEKLDTGHCLLTTTYLLLES</sequence>
<feature type="transmembrane region" description="Helical" evidence="1">
    <location>
        <begin position="32"/>
        <end position="53"/>
    </location>
</feature>
<evidence type="ECO:0000256" key="1">
    <source>
        <dbReference type="SAM" id="Phobius"/>
    </source>
</evidence>
<reference evidence="2" key="1">
    <citation type="submission" date="2023-05" db="EMBL/GenBank/DDBJ databases">
        <title>Nepenthes gracilis genome sequencing.</title>
        <authorList>
            <person name="Fukushima K."/>
        </authorList>
    </citation>
    <scope>NUCLEOTIDE SEQUENCE</scope>
    <source>
        <strain evidence="2">SING2019-196</strain>
    </source>
</reference>
<keyword evidence="1" id="KW-0472">Membrane</keyword>
<evidence type="ECO:0000313" key="3">
    <source>
        <dbReference type="Proteomes" id="UP001279734"/>
    </source>
</evidence>
<keyword evidence="1" id="KW-1133">Transmembrane helix</keyword>
<proteinExistence type="predicted"/>
<dbReference type="Proteomes" id="UP001279734">
    <property type="component" value="Unassembled WGS sequence"/>
</dbReference>
<dbReference type="AlphaFoldDB" id="A0AAD3P6S7"/>
<comment type="caution">
    <text evidence="2">The sequence shown here is derived from an EMBL/GenBank/DDBJ whole genome shotgun (WGS) entry which is preliminary data.</text>
</comment>
<keyword evidence="1" id="KW-0812">Transmembrane</keyword>
<evidence type="ECO:0000313" key="2">
    <source>
        <dbReference type="EMBL" id="GMH00508.1"/>
    </source>
</evidence>
<accession>A0AAD3P6S7</accession>
<feature type="transmembrane region" description="Helical" evidence="1">
    <location>
        <begin position="7"/>
        <end position="26"/>
    </location>
</feature>